<evidence type="ECO:0000259" key="4">
    <source>
        <dbReference type="PROSITE" id="PS50995"/>
    </source>
</evidence>
<dbReference type="GO" id="GO:0003677">
    <property type="term" value="F:DNA binding"/>
    <property type="evidence" value="ECO:0007669"/>
    <property type="project" value="UniProtKB-KW"/>
</dbReference>
<dbReference type="Proteomes" id="UP000245577">
    <property type="component" value="Unassembled WGS sequence"/>
</dbReference>
<evidence type="ECO:0000313" key="5">
    <source>
        <dbReference type="EMBL" id="PWB85944.1"/>
    </source>
</evidence>
<keyword evidence="1" id="KW-0805">Transcription regulation</keyword>
<dbReference type="PROSITE" id="PS50995">
    <property type="entry name" value="HTH_MARR_2"/>
    <property type="match status" value="1"/>
</dbReference>
<dbReference type="PANTHER" id="PTHR42756:SF1">
    <property type="entry name" value="TRANSCRIPTIONAL REPRESSOR OF EMRAB OPERON"/>
    <property type="match status" value="1"/>
</dbReference>
<dbReference type="GO" id="GO:0003700">
    <property type="term" value="F:DNA-binding transcription factor activity"/>
    <property type="evidence" value="ECO:0007669"/>
    <property type="project" value="InterPro"/>
</dbReference>
<reference evidence="5 6" key="1">
    <citation type="submission" date="2017-03" db="EMBL/GenBank/DDBJ databases">
        <title>Genome sequence of Methanobrevibacter wosei.</title>
        <authorList>
            <person name="Poehlein A."/>
            <person name="Seedorf H."/>
            <person name="Daniel R."/>
        </authorList>
    </citation>
    <scope>NUCLEOTIDE SEQUENCE [LARGE SCALE GENOMIC DNA]</scope>
    <source>
        <strain evidence="5 6">DSM 11979</strain>
    </source>
</reference>
<keyword evidence="2" id="KW-0238">DNA-binding</keyword>
<evidence type="ECO:0000256" key="3">
    <source>
        <dbReference type="ARBA" id="ARBA00023163"/>
    </source>
</evidence>
<dbReference type="SUPFAM" id="SSF46785">
    <property type="entry name" value="Winged helix' DNA-binding domain"/>
    <property type="match status" value="1"/>
</dbReference>
<evidence type="ECO:0000256" key="2">
    <source>
        <dbReference type="ARBA" id="ARBA00023125"/>
    </source>
</evidence>
<accession>A0A2U1S7A0</accession>
<dbReference type="OrthoDB" id="10712at2157"/>
<protein>
    <submittedName>
        <fullName evidence="5">Transcriptional regulator SlyA</fullName>
    </submittedName>
</protein>
<keyword evidence="6" id="KW-1185">Reference proteome</keyword>
<dbReference type="AlphaFoldDB" id="A0A2U1S7A0"/>
<dbReference type="InterPro" id="IPR000835">
    <property type="entry name" value="HTH_MarR-typ"/>
</dbReference>
<dbReference type="InterPro" id="IPR036390">
    <property type="entry name" value="WH_DNA-bd_sf"/>
</dbReference>
<dbReference type="Pfam" id="PF13463">
    <property type="entry name" value="HTH_27"/>
    <property type="match status" value="1"/>
</dbReference>
<gene>
    <name evidence="5" type="primary">slyA_1</name>
    <name evidence="5" type="ORF">MBBWO_07960</name>
</gene>
<sequence length="100" mass="11674">MADCYKIDKGSVARSIRKLEELNLINKKTDENNRRKCVLSLTDSGEELAQKIKEINKIWDSHIFEKIDIDEMRVREVFNLISDVSIETYRELKEGGNNDN</sequence>
<keyword evidence="3" id="KW-0804">Transcription</keyword>
<proteinExistence type="predicted"/>
<dbReference type="Gene3D" id="1.10.10.10">
    <property type="entry name" value="Winged helix-like DNA-binding domain superfamily/Winged helix DNA-binding domain"/>
    <property type="match status" value="1"/>
</dbReference>
<feature type="domain" description="HTH marR-type" evidence="4">
    <location>
        <begin position="1"/>
        <end position="86"/>
    </location>
</feature>
<name>A0A2U1S7A0_9EURY</name>
<comment type="caution">
    <text evidence="5">The sequence shown here is derived from an EMBL/GenBank/DDBJ whole genome shotgun (WGS) entry which is preliminary data.</text>
</comment>
<dbReference type="EMBL" id="MZGU01000004">
    <property type="protein sequence ID" value="PWB85944.1"/>
    <property type="molecule type" value="Genomic_DNA"/>
</dbReference>
<dbReference type="InterPro" id="IPR036388">
    <property type="entry name" value="WH-like_DNA-bd_sf"/>
</dbReference>
<organism evidence="5 6">
    <name type="scientific">Methanobrevibacter woesei</name>
    <dbReference type="NCBI Taxonomy" id="190976"/>
    <lineage>
        <taxon>Archaea</taxon>
        <taxon>Methanobacteriati</taxon>
        <taxon>Methanobacteriota</taxon>
        <taxon>Methanomada group</taxon>
        <taxon>Methanobacteria</taxon>
        <taxon>Methanobacteriales</taxon>
        <taxon>Methanobacteriaceae</taxon>
        <taxon>Methanobrevibacter</taxon>
    </lineage>
</organism>
<evidence type="ECO:0000256" key="1">
    <source>
        <dbReference type="ARBA" id="ARBA00023015"/>
    </source>
</evidence>
<dbReference type="PANTHER" id="PTHR42756">
    <property type="entry name" value="TRANSCRIPTIONAL REGULATOR, MARR"/>
    <property type="match status" value="1"/>
</dbReference>
<evidence type="ECO:0000313" key="6">
    <source>
        <dbReference type="Proteomes" id="UP000245577"/>
    </source>
</evidence>